<accession>A0AAJ4MSG3</accession>
<dbReference type="AlphaFoldDB" id="A0AAJ4MSG3"/>
<name>A0AAJ4MSG3_9BURK</name>
<evidence type="ECO:0000313" key="2">
    <source>
        <dbReference type="EMBL" id="QSX96098.1"/>
    </source>
</evidence>
<sequence length="333" mass="35347">MKKQTILCALVSLLTLSACGGGGSGGSGGNGSNPDPKPVVPPTPVLASINAADALKKFLGSDLTISNLASNDGYLGSATLIVSQEFGQPAPFITNGVSQQAASVKVISLLRSNASGKLLYRNTWKLHLDANMQPIGMALGYADAGYKACMSVTGHEALPALSNASGTYFSGVQTSAYVEGFKAGKYANYCDPSATTTTNVEWSVAAGSPNPYFCLTMPGSMSKTKTRMCVPVDAAGTQNNSAWVRLYNEDGSVAIDYKNTVLNKPVEQLGTAVDANNYWYGAVWRPQDGYVYQRYQDSKFASEQACRDQTAINWKATWDASNIAWMCVNVKTT</sequence>
<gene>
    <name evidence="2" type="ORF">J3P46_26325</name>
</gene>
<evidence type="ECO:0000256" key="1">
    <source>
        <dbReference type="SAM" id="SignalP"/>
    </source>
</evidence>
<organism evidence="2 3">
    <name type="scientific">Janthinobacterium lividum</name>
    <dbReference type="NCBI Taxonomy" id="29581"/>
    <lineage>
        <taxon>Bacteria</taxon>
        <taxon>Pseudomonadati</taxon>
        <taxon>Pseudomonadota</taxon>
        <taxon>Betaproteobacteria</taxon>
        <taxon>Burkholderiales</taxon>
        <taxon>Oxalobacteraceae</taxon>
        <taxon>Janthinobacterium</taxon>
    </lineage>
</organism>
<keyword evidence="1" id="KW-0732">Signal</keyword>
<dbReference type="Proteomes" id="UP000662821">
    <property type="component" value="Chromosome"/>
</dbReference>
<dbReference type="EMBL" id="CP071520">
    <property type="protein sequence ID" value="QSX96098.1"/>
    <property type="molecule type" value="Genomic_DNA"/>
</dbReference>
<dbReference type="PROSITE" id="PS51257">
    <property type="entry name" value="PROKAR_LIPOPROTEIN"/>
    <property type="match status" value="1"/>
</dbReference>
<reference evidence="2 3" key="1">
    <citation type="submission" date="2021-03" db="EMBL/GenBank/DDBJ databases">
        <title>Draft genome sequence of Janthinobacterium sp. strain PLB02 isolated from infected primmorphs (Lubomirskia baicalensis).</title>
        <authorList>
            <person name="Chernogor L.I."/>
            <person name="Belikov S.I."/>
            <person name="Petrushin I.S."/>
        </authorList>
    </citation>
    <scope>NUCLEOTIDE SEQUENCE [LARGE SCALE GENOMIC DNA]</scope>
    <source>
        <strain evidence="2 3">PLB02</strain>
    </source>
</reference>
<feature type="signal peptide" evidence="1">
    <location>
        <begin position="1"/>
        <end position="20"/>
    </location>
</feature>
<proteinExistence type="predicted"/>
<dbReference type="RefSeq" id="WP_143450383.1">
    <property type="nucleotide sequence ID" value="NZ_CP048832.1"/>
</dbReference>
<protein>
    <recommendedName>
        <fullName evidence="4">Lipoprotein</fullName>
    </recommendedName>
</protein>
<feature type="chain" id="PRO_5042491594" description="Lipoprotein" evidence="1">
    <location>
        <begin position="21"/>
        <end position="333"/>
    </location>
</feature>
<dbReference type="GeneID" id="56948910"/>
<evidence type="ECO:0008006" key="4">
    <source>
        <dbReference type="Google" id="ProtNLM"/>
    </source>
</evidence>
<evidence type="ECO:0000313" key="3">
    <source>
        <dbReference type="Proteomes" id="UP000662821"/>
    </source>
</evidence>